<proteinExistence type="predicted"/>
<evidence type="ECO:0000313" key="3">
    <source>
        <dbReference type="Proteomes" id="UP001501598"/>
    </source>
</evidence>
<accession>A0ABP8S4V4</accession>
<dbReference type="RefSeq" id="WP_345428902.1">
    <property type="nucleotide sequence ID" value="NZ_BAABGT010000123.1"/>
</dbReference>
<reference evidence="3" key="1">
    <citation type="journal article" date="2019" name="Int. J. Syst. Evol. Microbiol.">
        <title>The Global Catalogue of Microorganisms (GCM) 10K type strain sequencing project: providing services to taxonomists for standard genome sequencing and annotation.</title>
        <authorList>
            <consortium name="The Broad Institute Genomics Platform"/>
            <consortium name="The Broad Institute Genome Sequencing Center for Infectious Disease"/>
            <person name="Wu L."/>
            <person name="Ma J."/>
        </authorList>
    </citation>
    <scope>NUCLEOTIDE SEQUENCE [LARGE SCALE GENOMIC DNA]</scope>
    <source>
        <strain evidence="3">JCM 17906</strain>
    </source>
</reference>
<comment type="caution">
    <text evidence="2">The sequence shown here is derived from an EMBL/GenBank/DDBJ whole genome shotgun (WGS) entry which is preliminary data.</text>
</comment>
<keyword evidence="3" id="KW-1185">Reference proteome</keyword>
<dbReference type="Proteomes" id="UP001501598">
    <property type="component" value="Unassembled WGS sequence"/>
</dbReference>
<gene>
    <name evidence="2" type="ORF">GCM10023175_72290</name>
</gene>
<dbReference type="EMBL" id="BAABGT010000123">
    <property type="protein sequence ID" value="GAA4561022.1"/>
    <property type="molecule type" value="Genomic_DNA"/>
</dbReference>
<evidence type="ECO:0000313" key="2">
    <source>
        <dbReference type="EMBL" id="GAA4561022.1"/>
    </source>
</evidence>
<organism evidence="2 3">
    <name type="scientific">Pseudonocardia xishanensis</name>
    <dbReference type="NCBI Taxonomy" id="630995"/>
    <lineage>
        <taxon>Bacteria</taxon>
        <taxon>Bacillati</taxon>
        <taxon>Actinomycetota</taxon>
        <taxon>Actinomycetes</taxon>
        <taxon>Pseudonocardiales</taxon>
        <taxon>Pseudonocardiaceae</taxon>
        <taxon>Pseudonocardia</taxon>
    </lineage>
</organism>
<feature type="compositionally biased region" description="Polar residues" evidence="1">
    <location>
        <begin position="7"/>
        <end position="16"/>
    </location>
</feature>
<name>A0ABP8S4V4_9PSEU</name>
<protein>
    <submittedName>
        <fullName evidence="2">Uncharacterized protein</fullName>
    </submittedName>
</protein>
<evidence type="ECO:0000256" key="1">
    <source>
        <dbReference type="SAM" id="MobiDB-lite"/>
    </source>
</evidence>
<sequence>MPKQPGENPTQEQVTAPNGVAWTRAPGGTTSGHQLLEALNGISGIYGDVPRRWNWWEEGRQRREHDRHMAVLEEWDNGAEELPPDESEARMKAWSDDFDKRYEEERRRRAQLAADTYDEERASQRLQYLRDTADAAFFGHVLRKPANAAQRDGAARREAEARASAAELLHTIGDPEQVIDKRGYLPSERRATNLGAHTDYWRHRLLREWSTKDRRQFNALLKMPPPSPDDMCSECEAPAEWHEYDISVRLFHPPPAPGSQAEKIAQLMPGWWERCPACTAYRIGHVWGGSHALPDFDGGQWVAMLPPLLRTLFTSEPPKARKKRAPKPKPLATIPPGPIDEVMARLAEAKAAHPDAEVRTGAGGVLELWNP</sequence>
<feature type="region of interest" description="Disordered" evidence="1">
    <location>
        <begin position="315"/>
        <end position="337"/>
    </location>
</feature>
<feature type="region of interest" description="Disordered" evidence="1">
    <location>
        <begin position="1"/>
        <end position="33"/>
    </location>
</feature>